<sequence length="873" mass="94698">MDSDEKNKAATVPSGGLVLEPAPDHGDDTALIREAITACNAADKLGHKIPAAGSMAPAFAVNAQPAVVLRSSSGTDEPRVFFTPGSTQDLVRDNIRLAAKTLVTKSGLMSLDNATASLPPRVTDRSGSRDEPLWTHLLLPQTTITDIAPDARLTPPTSPRHARREVISSSMATIPTPSTAATAPPKPTTASTKLADMPPDDIFAKLDAGPIEMLRRIGCNENEYALCYSSEERRARLQEFMKKLDIPGVTIDRLGLQVSPEAYAVDKDVGWKAQCMLDAFKAGLRIPEYTFVREKHTLAEEAKADGVTKDDREVLAASEDKPLPPLTISELEDLRDAGFLSDEQGANWFGLNSRTRGIRIVKAWVQSVADIEPGEETDTVEKPSQVLEDTSDAETEKTITPPAKPLAQRTQVTPPEEPPAQLTKATPPAEPPAQLTKVTPPDEPPAQRIQIATEMIKIPDTNAATALDDTKAETTTPTRGSSIAAQYVPYQNVQMMPTPCHGHIHTKPEYRPTVQRNPAATQMPEHLFWDPAAPNMVSTVTYCTSATSPVAIPATQYRLPPALTRHMQDGNTFRRKTPVSQRLCPFLAKGFCSKGNQCDYLHSEEQMRINAARGQRNFTNTSRPAVRSQGSDHGASRKSWGGPLQSPRREPFDKHGSVNGFPASMAEVFGMPLTHEMLSELQGAGPQGAGPQGPSDEGIAKMMAESAALLGQAPPAPASTARAKTSKSLSNESWGTMLPPDKNPSNEGWGTRLAVEKKVLSNEGWGTMLPPDKTPSNEGWGTMLPPVKKVLSNEGWGTMLPPPGGMVQRKAEEQNGSTRQHQDKSNNANGRAQMQFVRSFLRRSDTLETETVCTIRKKFMPFWSHGDVHVSLL</sequence>
<feature type="compositionally biased region" description="Low complexity" evidence="5">
    <location>
        <begin position="175"/>
        <end position="192"/>
    </location>
</feature>
<dbReference type="GO" id="GO:0008270">
    <property type="term" value="F:zinc ion binding"/>
    <property type="evidence" value="ECO:0007669"/>
    <property type="project" value="UniProtKB-KW"/>
</dbReference>
<feature type="compositionally biased region" description="Polar residues" evidence="5">
    <location>
        <begin position="616"/>
        <end position="631"/>
    </location>
</feature>
<reference evidence="7 8" key="1">
    <citation type="submission" date="2020-01" db="EMBL/GenBank/DDBJ databases">
        <authorList>
            <consortium name="DOE Joint Genome Institute"/>
            <person name="Haridas S."/>
            <person name="Albert R."/>
            <person name="Binder M."/>
            <person name="Bloem J."/>
            <person name="Labutti K."/>
            <person name="Salamov A."/>
            <person name="Andreopoulos B."/>
            <person name="Baker S.E."/>
            <person name="Barry K."/>
            <person name="Bills G."/>
            <person name="Bluhm B.H."/>
            <person name="Cannon C."/>
            <person name="Castanera R."/>
            <person name="Culley D.E."/>
            <person name="Daum C."/>
            <person name="Ezra D."/>
            <person name="Gonzalez J.B."/>
            <person name="Henrissat B."/>
            <person name="Kuo A."/>
            <person name="Liang C."/>
            <person name="Lipzen A."/>
            <person name="Lutzoni F."/>
            <person name="Magnuson J."/>
            <person name="Mondo S."/>
            <person name="Nolan M."/>
            <person name="Ohm R."/>
            <person name="Pangilinan J."/>
            <person name="Park H.-J.H."/>
            <person name="Ramirez L."/>
            <person name="Alfaro M."/>
            <person name="Sun H."/>
            <person name="Tritt A."/>
            <person name="Yoshinaga Y."/>
            <person name="Zwiers L.-H.L."/>
            <person name="Turgeon B.G."/>
            <person name="Goodwin S.B."/>
            <person name="Spatafora J.W."/>
            <person name="Crous P.W."/>
            <person name="Grigoriev I.V."/>
        </authorList>
    </citation>
    <scope>NUCLEOTIDE SEQUENCE [LARGE SCALE GENOMIC DNA]</scope>
    <source>
        <strain evidence="7 8">CBS 611.86</strain>
    </source>
</reference>
<feature type="compositionally biased region" description="Polar residues" evidence="5">
    <location>
        <begin position="722"/>
        <end position="734"/>
    </location>
</feature>
<dbReference type="EMBL" id="JAADJZ010000014">
    <property type="protein sequence ID" value="KAF2870221.1"/>
    <property type="molecule type" value="Genomic_DNA"/>
</dbReference>
<feature type="region of interest" description="Disordered" evidence="5">
    <location>
        <begin position="374"/>
        <end position="445"/>
    </location>
</feature>
<feature type="compositionally biased region" description="Polar residues" evidence="5">
    <location>
        <begin position="814"/>
        <end position="831"/>
    </location>
</feature>
<keyword evidence="1 4" id="KW-0479">Metal-binding</keyword>
<dbReference type="PROSITE" id="PS50103">
    <property type="entry name" value="ZF_C3H1"/>
    <property type="match status" value="1"/>
</dbReference>
<evidence type="ECO:0000256" key="5">
    <source>
        <dbReference type="SAM" id="MobiDB-lite"/>
    </source>
</evidence>
<evidence type="ECO:0000259" key="6">
    <source>
        <dbReference type="PROSITE" id="PS50103"/>
    </source>
</evidence>
<evidence type="ECO:0000313" key="7">
    <source>
        <dbReference type="EMBL" id="KAF2870221.1"/>
    </source>
</evidence>
<keyword evidence="8" id="KW-1185">Reference proteome</keyword>
<dbReference type="InterPro" id="IPR000571">
    <property type="entry name" value="Znf_CCCH"/>
</dbReference>
<dbReference type="AlphaFoldDB" id="A0A7C8M7Y7"/>
<evidence type="ECO:0000256" key="2">
    <source>
        <dbReference type="ARBA" id="ARBA00022771"/>
    </source>
</evidence>
<evidence type="ECO:0000256" key="4">
    <source>
        <dbReference type="PROSITE-ProRule" id="PRU00723"/>
    </source>
</evidence>
<feature type="region of interest" description="Disordered" evidence="5">
    <location>
        <begin position="1"/>
        <end position="26"/>
    </location>
</feature>
<name>A0A7C8M7Y7_9PLEO</name>
<feature type="domain" description="C3H1-type" evidence="6">
    <location>
        <begin position="578"/>
        <end position="605"/>
    </location>
</feature>
<feature type="region of interest" description="Disordered" evidence="5">
    <location>
        <begin position="614"/>
        <end position="659"/>
    </location>
</feature>
<dbReference type="Proteomes" id="UP000481861">
    <property type="component" value="Unassembled WGS sequence"/>
</dbReference>
<feature type="zinc finger region" description="C3H1-type" evidence="4">
    <location>
        <begin position="578"/>
        <end position="605"/>
    </location>
</feature>
<dbReference type="SMART" id="SM00356">
    <property type="entry name" value="ZnF_C3H1"/>
    <property type="match status" value="1"/>
</dbReference>
<feature type="region of interest" description="Disordered" evidence="5">
    <location>
        <begin position="175"/>
        <end position="196"/>
    </location>
</feature>
<evidence type="ECO:0000256" key="1">
    <source>
        <dbReference type="ARBA" id="ARBA00022723"/>
    </source>
</evidence>
<feature type="region of interest" description="Disordered" evidence="5">
    <location>
        <begin position="711"/>
        <end position="748"/>
    </location>
</feature>
<dbReference type="SUPFAM" id="SSF90229">
    <property type="entry name" value="CCCH zinc finger"/>
    <property type="match status" value="1"/>
</dbReference>
<evidence type="ECO:0000313" key="8">
    <source>
        <dbReference type="Proteomes" id="UP000481861"/>
    </source>
</evidence>
<comment type="caution">
    <text evidence="7">The sequence shown here is derived from an EMBL/GenBank/DDBJ whole genome shotgun (WGS) entry which is preliminary data.</text>
</comment>
<protein>
    <recommendedName>
        <fullName evidence="6">C3H1-type domain-containing protein</fullName>
    </recommendedName>
</protein>
<feature type="region of interest" description="Disordered" evidence="5">
    <location>
        <begin position="799"/>
        <end position="831"/>
    </location>
</feature>
<gene>
    <name evidence="7" type="ORF">BDV95DRAFT_639516</name>
</gene>
<accession>A0A7C8M7Y7</accession>
<keyword evidence="2 4" id="KW-0863">Zinc-finger</keyword>
<feature type="compositionally biased region" description="Basic and acidic residues" evidence="5">
    <location>
        <begin position="647"/>
        <end position="656"/>
    </location>
</feature>
<proteinExistence type="predicted"/>
<keyword evidence="3 4" id="KW-0862">Zinc</keyword>
<organism evidence="7 8">
    <name type="scientific">Massariosphaeria phaeospora</name>
    <dbReference type="NCBI Taxonomy" id="100035"/>
    <lineage>
        <taxon>Eukaryota</taxon>
        <taxon>Fungi</taxon>
        <taxon>Dikarya</taxon>
        <taxon>Ascomycota</taxon>
        <taxon>Pezizomycotina</taxon>
        <taxon>Dothideomycetes</taxon>
        <taxon>Pleosporomycetidae</taxon>
        <taxon>Pleosporales</taxon>
        <taxon>Pleosporales incertae sedis</taxon>
        <taxon>Massariosphaeria</taxon>
    </lineage>
</organism>
<dbReference type="OrthoDB" id="387309at2759"/>
<evidence type="ECO:0000256" key="3">
    <source>
        <dbReference type="ARBA" id="ARBA00022833"/>
    </source>
</evidence>
<dbReference type="InterPro" id="IPR036855">
    <property type="entry name" value="Znf_CCCH_sf"/>
</dbReference>
<dbReference type="Gene3D" id="4.10.1000.10">
    <property type="entry name" value="Zinc finger, CCCH-type"/>
    <property type="match status" value="1"/>
</dbReference>